<organism evidence="1 2">
    <name type="scientific">Lindgomyces ingoldianus</name>
    <dbReference type="NCBI Taxonomy" id="673940"/>
    <lineage>
        <taxon>Eukaryota</taxon>
        <taxon>Fungi</taxon>
        <taxon>Dikarya</taxon>
        <taxon>Ascomycota</taxon>
        <taxon>Pezizomycotina</taxon>
        <taxon>Dothideomycetes</taxon>
        <taxon>Pleosporomycetidae</taxon>
        <taxon>Pleosporales</taxon>
        <taxon>Lindgomycetaceae</taxon>
        <taxon>Lindgomyces</taxon>
    </lineage>
</organism>
<accession>A0ACB6QR99</accession>
<keyword evidence="2" id="KW-1185">Reference proteome</keyword>
<comment type="caution">
    <text evidence="1">The sequence shown here is derived from an EMBL/GenBank/DDBJ whole genome shotgun (WGS) entry which is preliminary data.</text>
</comment>
<reference evidence="1" key="1">
    <citation type="journal article" date="2020" name="Stud. Mycol.">
        <title>101 Dothideomycetes genomes: a test case for predicting lifestyles and emergence of pathogens.</title>
        <authorList>
            <person name="Haridas S."/>
            <person name="Albert R."/>
            <person name="Binder M."/>
            <person name="Bloem J."/>
            <person name="Labutti K."/>
            <person name="Salamov A."/>
            <person name="Andreopoulos B."/>
            <person name="Baker S."/>
            <person name="Barry K."/>
            <person name="Bills G."/>
            <person name="Bluhm B."/>
            <person name="Cannon C."/>
            <person name="Castanera R."/>
            <person name="Culley D."/>
            <person name="Daum C."/>
            <person name="Ezra D."/>
            <person name="Gonzalez J."/>
            <person name="Henrissat B."/>
            <person name="Kuo A."/>
            <person name="Liang C."/>
            <person name="Lipzen A."/>
            <person name="Lutzoni F."/>
            <person name="Magnuson J."/>
            <person name="Mondo S."/>
            <person name="Nolan M."/>
            <person name="Ohm R."/>
            <person name="Pangilinan J."/>
            <person name="Park H.-J."/>
            <person name="Ramirez L."/>
            <person name="Alfaro M."/>
            <person name="Sun H."/>
            <person name="Tritt A."/>
            <person name="Yoshinaga Y."/>
            <person name="Zwiers L.-H."/>
            <person name="Turgeon B."/>
            <person name="Goodwin S."/>
            <person name="Spatafora J."/>
            <person name="Crous P."/>
            <person name="Grigoriev I."/>
        </authorList>
    </citation>
    <scope>NUCLEOTIDE SEQUENCE</scope>
    <source>
        <strain evidence="1">ATCC 200398</strain>
    </source>
</reference>
<sequence>MLKVGGLALNVNASGRGRSGLPFKVCSPFYIARLLTKSSSRLREVGLGSGVISSLQDANPPLHSSITLTLNKNVPLPPESSQTISTVSTVKSPATEELRFSTDDGRTKVTLDPASQIYIIQIWMSAQGHIASLRNLILRARMDLKRERTRCNQLEELFDNIMNNFMTVVNTATEHSSYLHSREELEHLSRKMNISRDDIGRQREKNARLEDGLSNHEYRLTELEGEIYHELDKEFRLGSSQQCSTASHDTPSEHVLSSGKEIAEPSASPRDELYSRIGDLRILLDRLNEFEYDLRQELDERDLLRAAGQPDLFDEEDFLEERKAERRDIQLKLEQTQVEVDRLKELCTSQGIPFEDVQFTDALDGSSADTCTGTLEKHNIPGHRSGSSSILSTIFNARERVKNWLTDSSKLEAPRFFPAATEDVDQVATQDSQSDFGWVDLTLPRRPSSEGMPRIYGLSAQYCLMRFSSTHLSLPPSRSQMRKLYNAADETSSYNRKPYAVPPKSDPILLYHTPCCTSLTMILPLPDGTDNSASWHFQLYTAFNDI</sequence>
<gene>
    <name evidence="1" type="ORF">BDR25DRAFT_356684</name>
</gene>
<evidence type="ECO:0000313" key="1">
    <source>
        <dbReference type="EMBL" id="KAF2469456.1"/>
    </source>
</evidence>
<name>A0ACB6QR99_9PLEO</name>
<dbReference type="EMBL" id="MU003512">
    <property type="protein sequence ID" value="KAF2469456.1"/>
    <property type="molecule type" value="Genomic_DNA"/>
</dbReference>
<proteinExistence type="predicted"/>
<dbReference type="Proteomes" id="UP000799755">
    <property type="component" value="Unassembled WGS sequence"/>
</dbReference>
<evidence type="ECO:0000313" key="2">
    <source>
        <dbReference type="Proteomes" id="UP000799755"/>
    </source>
</evidence>
<protein>
    <submittedName>
        <fullName evidence="1">Uncharacterized protein</fullName>
    </submittedName>
</protein>